<dbReference type="InterPro" id="IPR021622">
    <property type="entry name" value="Afadin/alpha-actinin-bd"/>
</dbReference>
<feature type="coiled-coil region" evidence="3">
    <location>
        <begin position="36"/>
        <end position="98"/>
    </location>
</feature>
<dbReference type="Pfam" id="PF11559">
    <property type="entry name" value="ADIP"/>
    <property type="match status" value="1"/>
</dbReference>
<protein>
    <recommendedName>
        <fullName evidence="7">NIMA interactive protein</fullName>
    </recommendedName>
</protein>
<name>A0AAD9MBL6_9PEZI</name>
<comment type="similarity">
    <text evidence="1">Belongs to the ADIP family.</text>
</comment>
<reference evidence="5" key="1">
    <citation type="journal article" date="2023" name="Mol. Plant Microbe Interact.">
        <title>Elucidating the Obligate Nature and Biological Capacity of an Invasive Fungal Corn Pathogen.</title>
        <authorList>
            <person name="MacCready J.S."/>
            <person name="Roggenkamp E.M."/>
            <person name="Gdanetz K."/>
            <person name="Chilvers M.I."/>
        </authorList>
    </citation>
    <scope>NUCLEOTIDE SEQUENCE</scope>
    <source>
        <strain evidence="5">PM02</strain>
    </source>
</reference>
<proteinExistence type="inferred from homology"/>
<feature type="compositionally biased region" description="Low complexity" evidence="4">
    <location>
        <begin position="562"/>
        <end position="597"/>
    </location>
</feature>
<evidence type="ECO:0008006" key="7">
    <source>
        <dbReference type="Google" id="ProtNLM"/>
    </source>
</evidence>
<feature type="compositionally biased region" description="Basic and acidic residues" evidence="4">
    <location>
        <begin position="656"/>
        <end position="665"/>
    </location>
</feature>
<evidence type="ECO:0000313" key="6">
    <source>
        <dbReference type="Proteomes" id="UP001217918"/>
    </source>
</evidence>
<feature type="region of interest" description="Disordered" evidence="4">
    <location>
        <begin position="342"/>
        <end position="394"/>
    </location>
</feature>
<feature type="region of interest" description="Disordered" evidence="4">
    <location>
        <begin position="416"/>
        <end position="764"/>
    </location>
</feature>
<organism evidence="5 6">
    <name type="scientific">Phyllachora maydis</name>
    <dbReference type="NCBI Taxonomy" id="1825666"/>
    <lineage>
        <taxon>Eukaryota</taxon>
        <taxon>Fungi</taxon>
        <taxon>Dikarya</taxon>
        <taxon>Ascomycota</taxon>
        <taxon>Pezizomycotina</taxon>
        <taxon>Sordariomycetes</taxon>
        <taxon>Sordariomycetidae</taxon>
        <taxon>Phyllachorales</taxon>
        <taxon>Phyllachoraceae</taxon>
        <taxon>Phyllachora</taxon>
    </lineage>
</organism>
<accession>A0AAD9MBL6</accession>
<evidence type="ECO:0000256" key="1">
    <source>
        <dbReference type="ARBA" id="ARBA00009291"/>
    </source>
</evidence>
<evidence type="ECO:0000256" key="3">
    <source>
        <dbReference type="SAM" id="Coils"/>
    </source>
</evidence>
<dbReference type="AlphaFoldDB" id="A0AAD9MBL6"/>
<dbReference type="Proteomes" id="UP001217918">
    <property type="component" value="Unassembled WGS sequence"/>
</dbReference>
<evidence type="ECO:0000313" key="5">
    <source>
        <dbReference type="EMBL" id="KAK2070247.1"/>
    </source>
</evidence>
<feature type="compositionally biased region" description="Basic residues" evidence="4">
    <location>
        <begin position="666"/>
        <end position="677"/>
    </location>
</feature>
<keyword evidence="6" id="KW-1185">Reference proteome</keyword>
<feature type="compositionally biased region" description="Low complexity" evidence="4">
    <location>
        <begin position="700"/>
        <end position="718"/>
    </location>
</feature>
<feature type="compositionally biased region" description="Basic residues" evidence="4">
    <location>
        <begin position="752"/>
        <end position="764"/>
    </location>
</feature>
<feature type="compositionally biased region" description="Low complexity" evidence="4">
    <location>
        <begin position="678"/>
        <end position="691"/>
    </location>
</feature>
<keyword evidence="2 3" id="KW-0175">Coiled coil</keyword>
<dbReference type="EMBL" id="JAQQPM010000003">
    <property type="protein sequence ID" value="KAK2070247.1"/>
    <property type="molecule type" value="Genomic_DNA"/>
</dbReference>
<comment type="caution">
    <text evidence="5">The sequence shown here is derived from an EMBL/GenBank/DDBJ whole genome shotgun (WGS) entry which is preliminary data.</text>
</comment>
<evidence type="ECO:0000256" key="2">
    <source>
        <dbReference type="ARBA" id="ARBA00023054"/>
    </source>
</evidence>
<evidence type="ECO:0000256" key="4">
    <source>
        <dbReference type="SAM" id="MobiDB-lite"/>
    </source>
</evidence>
<gene>
    <name evidence="5" type="ORF">P8C59_004759</name>
</gene>
<sequence>MGRIMAVVNDLILRRDRDAQHRDSLSTTLRTVRAESLRQANDIQRLQERHADAQRKAALGEAAETALRAQLRGAEAGVHRLKEEAARTKALVAQTRAACATEVRKRDRQIDALKKAVADAGRARGAPKSSAVTTISVTGDFSAPAVRAAGPGRAGDATGAEGYDLRTETNAFLAELAKSLSEENETLLDLVRRTISRLTEMSGWDRMDEGQEADEAPGVGAPAQRGGVGGGLAHALPTNAEDMSAEMDAILEHLRTILTNPSFAPLEEVVVREEEINRLRDGWEKMETRWKEAVHLIDGWRRRMQTSGRSVNMEELKMGLRLSPIKVTEVEETVRGLGMRLSTLAEEQEEQAVGKTWQPEERDRQPSPLDSPRLVPDPEYEGQVQQSDADDADSSIFEDDVDVDELDVEEPNVQILQQSSMLDSPPLPVPPQLSPLRDCYSAGNRNPAAPFQRGPGDFTTILAENSQDLAGPAPRPPPHGSQPKDTFSEAVRHAQFPAELKVSSSSLDSILLTKPAEDAGPKRGRQLDTTGSMKGTPVRPSRSGARVKQQHSHCDDDDVSTRSETASTATAGSSVLHAASSSTASSSMVSSASGAAAPPTKSTDMPPPLAPPSSAHRSPRRANSRLPLPRTTNQALLPPSQQSPLTMATIAAKLAASERDADAARVRAKLRAARLGKKAAGQQQQQQQQQQQPPPPPPTATQRSRPASPAKAVAAGADSPRKRARREMNAAGDPDADELGADGPDAVGVTRPARKRERRTSRVACRRRSTLNPWEMEALITGGAAPAVPPMPCFEVGWEAGDTAK</sequence>
<feature type="compositionally biased region" description="Polar residues" evidence="4">
    <location>
        <begin position="630"/>
        <end position="646"/>
    </location>
</feature>